<dbReference type="GO" id="GO:0030435">
    <property type="term" value="P:sporulation resulting in formation of a cellular spore"/>
    <property type="evidence" value="ECO:0007669"/>
    <property type="project" value="UniProtKB-KW"/>
</dbReference>
<organism evidence="4 5">
    <name type="scientific">Heyndrickxia coagulans</name>
    <name type="common">Weizmannia coagulans</name>
    <dbReference type="NCBI Taxonomy" id="1398"/>
    <lineage>
        <taxon>Bacteria</taxon>
        <taxon>Bacillati</taxon>
        <taxon>Bacillota</taxon>
        <taxon>Bacilli</taxon>
        <taxon>Bacillales</taxon>
        <taxon>Bacillaceae</taxon>
        <taxon>Heyndrickxia</taxon>
    </lineage>
</organism>
<evidence type="ECO:0000313" key="4">
    <source>
        <dbReference type="EMBL" id="KWZ76877.1"/>
    </source>
</evidence>
<evidence type="ECO:0000313" key="5">
    <source>
        <dbReference type="Proteomes" id="UP000070376"/>
    </source>
</evidence>
<evidence type="ECO:0000256" key="1">
    <source>
        <dbReference type="ARBA" id="ARBA00022969"/>
    </source>
</evidence>
<dbReference type="PATRIC" id="fig|1398.22.peg.3620"/>
<dbReference type="GO" id="GO:0042601">
    <property type="term" value="C:endospore-forming forespore"/>
    <property type="evidence" value="ECO:0007669"/>
    <property type="project" value="InterPro"/>
</dbReference>
<comment type="subcellular location">
    <subcellularLocation>
        <location evidence="2">Spore core</location>
    </subcellularLocation>
</comment>
<dbReference type="NCBIfam" id="TIGR02864">
    <property type="entry name" value="spore_sspO"/>
    <property type="match status" value="1"/>
</dbReference>
<sequence>MAREVSLVTRQKANHIRPGMNAAKAQGKGAGYNEEFSNEPLTEKERQFNKKRKKNQ</sequence>
<keyword evidence="1 2" id="KW-0749">Sporulation</keyword>
<protein>
    <recommendedName>
        <fullName evidence="2">Small, acid-soluble spore protein O</fullName>
        <shortName evidence="2">SASP O</shortName>
    </recommendedName>
</protein>
<name>A0A133KBL6_HEYCO</name>
<feature type="region of interest" description="Disordered" evidence="3">
    <location>
        <begin position="17"/>
        <end position="56"/>
    </location>
</feature>
<accession>A0A133KBL6</accession>
<comment type="caution">
    <text evidence="4">The sequence shown here is derived from an EMBL/GenBank/DDBJ whole genome shotgun (WGS) entry which is preliminary data.</text>
</comment>
<dbReference type="AlphaFoldDB" id="A0A133KBL6"/>
<proteinExistence type="evidence at transcript level"/>
<evidence type="ECO:0000256" key="3">
    <source>
        <dbReference type="SAM" id="MobiDB-lite"/>
    </source>
</evidence>
<comment type="similarity">
    <text evidence="2">Belongs to the SspO family.</text>
</comment>
<dbReference type="InterPro" id="IPR012613">
    <property type="entry name" value="SASP_SspO"/>
</dbReference>
<dbReference type="GO" id="GO:0030436">
    <property type="term" value="P:asexual sporulation"/>
    <property type="evidence" value="ECO:0007669"/>
    <property type="project" value="UniProtKB-UniRule"/>
</dbReference>
<dbReference type="HAMAP" id="MF_00665">
    <property type="entry name" value="SspO"/>
    <property type="match status" value="1"/>
</dbReference>
<reference evidence="5" key="1">
    <citation type="submission" date="2016-01" db="EMBL/GenBank/DDBJ databases">
        <authorList>
            <person name="Mitreva M."/>
            <person name="Pepin K.H."/>
            <person name="Mihindukulasuriya K.A."/>
            <person name="Fulton R."/>
            <person name="Fronick C."/>
            <person name="O'Laughlin M."/>
            <person name="Miner T."/>
            <person name="Herter B."/>
            <person name="Rosa B.A."/>
            <person name="Cordes M."/>
            <person name="Tomlinson C."/>
            <person name="Wollam A."/>
            <person name="Palsikar V.B."/>
            <person name="Mardis E.R."/>
            <person name="Wilson R.K."/>
        </authorList>
    </citation>
    <scope>NUCLEOTIDE SEQUENCE [LARGE SCALE GENOMIC DNA]</scope>
    <source>
        <strain evidence="5">GED7749B</strain>
    </source>
</reference>
<dbReference type="Pfam" id="PF08175">
    <property type="entry name" value="SspO"/>
    <property type="match status" value="1"/>
</dbReference>
<gene>
    <name evidence="2" type="primary">sspO</name>
    <name evidence="4" type="ORF">HMPREF3213_03614</name>
</gene>
<dbReference type="Proteomes" id="UP000070376">
    <property type="component" value="Unassembled WGS sequence"/>
</dbReference>
<evidence type="ECO:0000256" key="2">
    <source>
        <dbReference type="HAMAP-Rule" id="MF_00665"/>
    </source>
</evidence>
<dbReference type="EMBL" id="LRPN01000185">
    <property type="protein sequence ID" value="KWZ76877.1"/>
    <property type="molecule type" value="Genomic_DNA"/>
</dbReference>
<comment type="induction">
    <text evidence="2">Expressed only in the forespore compartment of sporulating cells.</text>
</comment>